<proteinExistence type="predicted"/>
<sequence>MGKPPCNLDSLSVFPSWIRRLWEDDHMRPVETSHFRLLSFLNATLDLKLHNLHFTGLSNIPEDLWLPIWSIYVIHQQNLFLISSSLCCLGEVPVC</sequence>
<name>A0AAV4SYB1_CAEEX</name>
<gene>
    <name evidence="1" type="ORF">CEXT_147551</name>
</gene>
<accession>A0AAV4SYB1</accession>
<organism evidence="1 2">
    <name type="scientific">Caerostris extrusa</name>
    <name type="common">Bark spider</name>
    <name type="synonym">Caerostris bankana</name>
    <dbReference type="NCBI Taxonomy" id="172846"/>
    <lineage>
        <taxon>Eukaryota</taxon>
        <taxon>Metazoa</taxon>
        <taxon>Ecdysozoa</taxon>
        <taxon>Arthropoda</taxon>
        <taxon>Chelicerata</taxon>
        <taxon>Arachnida</taxon>
        <taxon>Araneae</taxon>
        <taxon>Araneomorphae</taxon>
        <taxon>Entelegynae</taxon>
        <taxon>Araneoidea</taxon>
        <taxon>Araneidae</taxon>
        <taxon>Caerostris</taxon>
    </lineage>
</organism>
<comment type="caution">
    <text evidence="1">The sequence shown here is derived from an EMBL/GenBank/DDBJ whole genome shotgun (WGS) entry which is preliminary data.</text>
</comment>
<protein>
    <submittedName>
        <fullName evidence="1">Uncharacterized protein</fullName>
    </submittedName>
</protein>
<dbReference type="EMBL" id="BPLR01010260">
    <property type="protein sequence ID" value="GIY38121.1"/>
    <property type="molecule type" value="Genomic_DNA"/>
</dbReference>
<dbReference type="Proteomes" id="UP001054945">
    <property type="component" value="Unassembled WGS sequence"/>
</dbReference>
<evidence type="ECO:0000313" key="1">
    <source>
        <dbReference type="EMBL" id="GIY38121.1"/>
    </source>
</evidence>
<dbReference type="AlphaFoldDB" id="A0AAV4SYB1"/>
<reference evidence="1 2" key="1">
    <citation type="submission" date="2021-06" db="EMBL/GenBank/DDBJ databases">
        <title>Caerostris extrusa draft genome.</title>
        <authorList>
            <person name="Kono N."/>
            <person name="Arakawa K."/>
        </authorList>
    </citation>
    <scope>NUCLEOTIDE SEQUENCE [LARGE SCALE GENOMIC DNA]</scope>
</reference>
<keyword evidence="2" id="KW-1185">Reference proteome</keyword>
<evidence type="ECO:0000313" key="2">
    <source>
        <dbReference type="Proteomes" id="UP001054945"/>
    </source>
</evidence>